<evidence type="ECO:0000256" key="1">
    <source>
        <dbReference type="SAM" id="MobiDB-lite"/>
    </source>
</evidence>
<feature type="region of interest" description="Disordered" evidence="1">
    <location>
        <begin position="1"/>
        <end position="90"/>
    </location>
</feature>
<name>A0A1V0SEZ4_9VIRU</name>
<keyword evidence="2" id="KW-1133">Transmembrane helix</keyword>
<gene>
    <name evidence="3" type="ORF">Hokovirus_1_178</name>
</gene>
<feature type="compositionally biased region" description="Polar residues" evidence="1">
    <location>
        <begin position="1"/>
        <end position="14"/>
    </location>
</feature>
<feature type="compositionally biased region" description="Acidic residues" evidence="1">
    <location>
        <begin position="189"/>
        <end position="237"/>
    </location>
</feature>
<feature type="compositionally biased region" description="Basic and acidic residues" evidence="1">
    <location>
        <begin position="24"/>
        <end position="37"/>
    </location>
</feature>
<evidence type="ECO:0000313" key="3">
    <source>
        <dbReference type="EMBL" id="ARF10299.1"/>
    </source>
</evidence>
<reference evidence="3" key="1">
    <citation type="journal article" date="2017" name="Science">
        <title>Giant viruses with an expanded complement of translation system components.</title>
        <authorList>
            <person name="Schulz F."/>
            <person name="Yutin N."/>
            <person name="Ivanova N.N."/>
            <person name="Ortega D.R."/>
            <person name="Lee T.K."/>
            <person name="Vierheilig J."/>
            <person name="Daims H."/>
            <person name="Horn M."/>
            <person name="Wagner M."/>
            <person name="Jensen G.J."/>
            <person name="Kyrpides N.C."/>
            <person name="Koonin E.V."/>
            <person name="Woyke T."/>
        </authorList>
    </citation>
    <scope>NUCLEOTIDE SEQUENCE</scope>
    <source>
        <strain evidence="3">HKV1</strain>
    </source>
</reference>
<dbReference type="EMBL" id="KY684103">
    <property type="protein sequence ID" value="ARF10299.1"/>
    <property type="molecule type" value="Genomic_DNA"/>
</dbReference>
<organism evidence="3">
    <name type="scientific">Hokovirus HKV1</name>
    <dbReference type="NCBI Taxonomy" id="1977638"/>
    <lineage>
        <taxon>Viruses</taxon>
        <taxon>Varidnaviria</taxon>
        <taxon>Bamfordvirae</taxon>
        <taxon>Nucleocytoviricota</taxon>
        <taxon>Megaviricetes</taxon>
        <taxon>Imitervirales</taxon>
        <taxon>Mimiviridae</taxon>
        <taxon>Klosneuvirinae</taxon>
        <taxon>Hokovirus</taxon>
    </lineage>
</organism>
<accession>A0A1V0SEZ4</accession>
<proteinExistence type="predicted"/>
<sequence>MEILTSFFTTQEPTKPTEDTQEPIIKDQQEPIIKDQQEPTTEGQLDHDTLDDDISRSFVMVEKEESDNEELESEKSDKSETSETSSETSTQINIIDNYVKDLQKDKFKNCNTERIIDHITMVYEIINKKLENVYDLEKTNKQMLNEIFTTINNIDNNIKIINDETDKINYQNNNDSDLNSQDININEETETDVSDNESNNDETNNDTSNNDESDNDTSDNDESDNDTSDNDASESDEINGSNNNNNNITITVDSNTDSMAHIIYILISYVLFLIIFGTFRLCF</sequence>
<feature type="transmembrane region" description="Helical" evidence="2">
    <location>
        <begin position="262"/>
        <end position="282"/>
    </location>
</feature>
<feature type="region of interest" description="Disordered" evidence="1">
    <location>
        <begin position="189"/>
        <end position="246"/>
    </location>
</feature>
<keyword evidence="2" id="KW-0472">Membrane</keyword>
<protein>
    <submittedName>
        <fullName evidence="3">Uncharacterized protein</fullName>
    </submittedName>
</protein>
<keyword evidence="2" id="KW-0812">Transmembrane</keyword>
<evidence type="ECO:0000256" key="2">
    <source>
        <dbReference type="SAM" id="Phobius"/>
    </source>
</evidence>